<name>A0ABP9VF15_9DEIO</name>
<proteinExistence type="predicted"/>
<dbReference type="EMBL" id="BAABRN010000042">
    <property type="protein sequence ID" value="GAA5503226.1"/>
    <property type="molecule type" value="Genomic_DNA"/>
</dbReference>
<reference evidence="3 4" key="1">
    <citation type="submission" date="2024-02" db="EMBL/GenBank/DDBJ databases">
        <title>Deinococcus xinjiangensis NBRC 107630.</title>
        <authorList>
            <person name="Ichikawa N."/>
            <person name="Katano-Makiyama Y."/>
            <person name="Hidaka K."/>
        </authorList>
    </citation>
    <scope>NUCLEOTIDE SEQUENCE [LARGE SCALE GENOMIC DNA]</scope>
    <source>
        <strain evidence="3 4">NBRC 107630</strain>
    </source>
</reference>
<dbReference type="PANTHER" id="PTHR36933">
    <property type="entry name" value="SLL0788 PROTEIN"/>
    <property type="match status" value="1"/>
</dbReference>
<dbReference type="PANTHER" id="PTHR36933:SF1">
    <property type="entry name" value="SLL0788 PROTEIN"/>
    <property type="match status" value="1"/>
</dbReference>
<gene>
    <name evidence="3" type="ORF">Dxin01_02981</name>
</gene>
<keyword evidence="1" id="KW-0732">Signal</keyword>
<evidence type="ECO:0000313" key="3">
    <source>
        <dbReference type="EMBL" id="GAA5503226.1"/>
    </source>
</evidence>
<accession>A0ABP9VF15</accession>
<dbReference type="Pfam" id="PF03713">
    <property type="entry name" value="DUF305"/>
    <property type="match status" value="2"/>
</dbReference>
<feature type="chain" id="PRO_5046651699" description="DUF305 domain-containing protein" evidence="1">
    <location>
        <begin position="23"/>
        <end position="193"/>
    </location>
</feature>
<evidence type="ECO:0000313" key="4">
    <source>
        <dbReference type="Proteomes" id="UP001458946"/>
    </source>
</evidence>
<organism evidence="3 4">
    <name type="scientific">Deinococcus xinjiangensis</name>
    <dbReference type="NCBI Taxonomy" id="457454"/>
    <lineage>
        <taxon>Bacteria</taxon>
        <taxon>Thermotogati</taxon>
        <taxon>Deinococcota</taxon>
        <taxon>Deinococci</taxon>
        <taxon>Deinococcales</taxon>
        <taxon>Deinococcaceae</taxon>
        <taxon>Deinococcus</taxon>
    </lineage>
</organism>
<dbReference type="RefSeq" id="WP_353543199.1">
    <property type="nucleotide sequence ID" value="NZ_BAABRN010000042.1"/>
</dbReference>
<dbReference type="InterPro" id="IPR012347">
    <property type="entry name" value="Ferritin-like"/>
</dbReference>
<keyword evidence="4" id="KW-1185">Reference proteome</keyword>
<feature type="signal peptide" evidence="1">
    <location>
        <begin position="1"/>
        <end position="22"/>
    </location>
</feature>
<feature type="domain" description="DUF305" evidence="2">
    <location>
        <begin position="137"/>
        <end position="191"/>
    </location>
</feature>
<evidence type="ECO:0000256" key="1">
    <source>
        <dbReference type="SAM" id="SignalP"/>
    </source>
</evidence>
<dbReference type="InterPro" id="IPR005183">
    <property type="entry name" value="DUF305_CopM-like"/>
</dbReference>
<sequence>MKRALALTLALLGAALAGGREAGPIQAMPMNHAAMNHSMQDMNAMMLAELRPLRGQAFDTKWTELMTQHHQMALAMAQYELKNGTDARVKANAQQVLSAQQREIEQMQGWLRAWGAPAPMDMSSHMTVTRSGSQSADRWFLTEMIPHHQGAVDMAKLALTRTKNAELLKLAQNIIKTQSAEIALYQQWLKAVK</sequence>
<evidence type="ECO:0000259" key="2">
    <source>
        <dbReference type="Pfam" id="PF03713"/>
    </source>
</evidence>
<comment type="caution">
    <text evidence="3">The sequence shown here is derived from an EMBL/GenBank/DDBJ whole genome shotgun (WGS) entry which is preliminary data.</text>
</comment>
<feature type="domain" description="DUF305" evidence="2">
    <location>
        <begin position="27"/>
        <end position="111"/>
    </location>
</feature>
<protein>
    <recommendedName>
        <fullName evidence="2">DUF305 domain-containing protein</fullName>
    </recommendedName>
</protein>
<dbReference type="Proteomes" id="UP001458946">
    <property type="component" value="Unassembled WGS sequence"/>
</dbReference>
<dbReference type="Gene3D" id="1.20.1260.10">
    <property type="match status" value="2"/>
</dbReference>